<dbReference type="PANTHER" id="PTHR33829:SF1">
    <property type="entry name" value="TRANSMEMBRANE PROTEIN"/>
    <property type="match status" value="1"/>
</dbReference>
<organism evidence="3 4">
    <name type="scientific">Rhynchospora pubera</name>
    <dbReference type="NCBI Taxonomy" id="906938"/>
    <lineage>
        <taxon>Eukaryota</taxon>
        <taxon>Viridiplantae</taxon>
        <taxon>Streptophyta</taxon>
        <taxon>Embryophyta</taxon>
        <taxon>Tracheophyta</taxon>
        <taxon>Spermatophyta</taxon>
        <taxon>Magnoliopsida</taxon>
        <taxon>Liliopsida</taxon>
        <taxon>Poales</taxon>
        <taxon>Cyperaceae</taxon>
        <taxon>Cyperoideae</taxon>
        <taxon>Rhynchosporeae</taxon>
        <taxon>Rhynchospora</taxon>
    </lineage>
</organism>
<dbReference type="Pfam" id="PF24867">
    <property type="entry name" value="DUF7733"/>
    <property type="match status" value="1"/>
</dbReference>
<feature type="domain" description="DUF7733" evidence="2">
    <location>
        <begin position="9"/>
        <end position="193"/>
    </location>
</feature>
<name>A0AAV8E4L3_9POAL</name>
<dbReference type="AlphaFoldDB" id="A0AAV8E4L3"/>
<evidence type="ECO:0000313" key="4">
    <source>
        <dbReference type="Proteomes" id="UP001140206"/>
    </source>
</evidence>
<reference evidence="3" key="1">
    <citation type="submission" date="2022-08" db="EMBL/GenBank/DDBJ databases">
        <authorList>
            <person name="Marques A."/>
        </authorList>
    </citation>
    <scope>NUCLEOTIDE SEQUENCE</scope>
    <source>
        <strain evidence="3">RhyPub2mFocal</strain>
        <tissue evidence="3">Leaves</tissue>
    </source>
</reference>
<sequence>MPGGYRSLSFQHFTALTIVLTLAATSSVSFSDTTFVVLSIPYLLLLSTITFPPPSSPPPPVFSAQERRILVFYVSVGGLVGLLLPLLQIIHSLVVGEFHAIAVPAPHLFLLSAQIFLEGVSFGYGFSLPARAAVPIIYNTKRLFTIADWVRHEVGGGVSVGLVIALANTVFWGFNLLGFLLPVYLPRALKLYYCDEGKGSKKSG</sequence>
<comment type="caution">
    <text evidence="3">The sequence shown here is derived from an EMBL/GenBank/DDBJ whole genome shotgun (WGS) entry which is preliminary data.</text>
</comment>
<dbReference type="Proteomes" id="UP001140206">
    <property type="component" value="Chromosome 3"/>
</dbReference>
<dbReference type="InterPro" id="IPR056635">
    <property type="entry name" value="DUF7733"/>
</dbReference>
<keyword evidence="1" id="KW-0472">Membrane</keyword>
<dbReference type="PANTHER" id="PTHR33829">
    <property type="entry name" value="OSJNBA0044M19.10 PROTEIN"/>
    <property type="match status" value="1"/>
</dbReference>
<feature type="transmembrane region" description="Helical" evidence="1">
    <location>
        <begin position="158"/>
        <end position="181"/>
    </location>
</feature>
<dbReference type="EMBL" id="JAMFTS010000003">
    <property type="protein sequence ID" value="KAJ4773986.1"/>
    <property type="molecule type" value="Genomic_DNA"/>
</dbReference>
<keyword evidence="1" id="KW-1133">Transmembrane helix</keyword>
<keyword evidence="1 3" id="KW-0812">Transmembrane</keyword>
<gene>
    <name evidence="3" type="ORF">LUZ62_058243</name>
</gene>
<evidence type="ECO:0000259" key="2">
    <source>
        <dbReference type="Pfam" id="PF24867"/>
    </source>
</evidence>
<keyword evidence="4" id="KW-1185">Reference proteome</keyword>
<accession>A0AAV8E4L3</accession>
<proteinExistence type="predicted"/>
<evidence type="ECO:0000256" key="1">
    <source>
        <dbReference type="SAM" id="Phobius"/>
    </source>
</evidence>
<feature type="transmembrane region" description="Helical" evidence="1">
    <location>
        <begin position="33"/>
        <end position="51"/>
    </location>
</feature>
<protein>
    <submittedName>
        <fullName evidence="3">Transmembrane protein</fullName>
    </submittedName>
</protein>
<feature type="transmembrane region" description="Helical" evidence="1">
    <location>
        <begin position="71"/>
        <end position="90"/>
    </location>
</feature>
<evidence type="ECO:0000313" key="3">
    <source>
        <dbReference type="EMBL" id="KAJ4773986.1"/>
    </source>
</evidence>